<keyword evidence="4" id="KW-1185">Reference proteome</keyword>
<dbReference type="PANTHER" id="PTHR47260:SF1">
    <property type="entry name" value="UPF0644 PROTEIN PB2B4.06"/>
    <property type="match status" value="1"/>
</dbReference>
<sequence length="279" mass="29905">MTTAIPITPPMTHNHLNRKPSTSSIKPALEATYSEEYDTIATHPYTKALLALGRFDIEHPYDLPEEQAEYSLTAGTLAGPKMIAHTPLTLVARRSPGQKALAPRPKSPVIPGYNDGPISEDEENDQLYNEIIVFYHLGEKLCGHQGLIHGGLLATLMDESLCRCGFPCLPNGLGVTGSLNIKYLAPTPSNSIVALHARCIKVDGRKATIKGTISVVQSGDESSETPYTAKTCVSGEALVIEPRWVAKIDNGHFSKPTTPDVSKPSSPSASKPSTPPATD</sequence>
<feature type="compositionally biased region" description="Low complexity" evidence="1">
    <location>
        <begin position="262"/>
        <end position="272"/>
    </location>
</feature>
<dbReference type="AlphaFoldDB" id="A0A5E8B3Z4"/>
<proteinExistence type="predicted"/>
<dbReference type="Gene3D" id="3.10.129.10">
    <property type="entry name" value="Hotdog Thioesterase"/>
    <property type="match status" value="1"/>
</dbReference>
<evidence type="ECO:0000313" key="3">
    <source>
        <dbReference type="EMBL" id="VVT45971.1"/>
    </source>
</evidence>
<organism evidence="3 4">
    <name type="scientific">Magnusiomyces paraingens</name>
    <dbReference type="NCBI Taxonomy" id="2606893"/>
    <lineage>
        <taxon>Eukaryota</taxon>
        <taxon>Fungi</taxon>
        <taxon>Dikarya</taxon>
        <taxon>Ascomycota</taxon>
        <taxon>Saccharomycotina</taxon>
        <taxon>Dipodascomycetes</taxon>
        <taxon>Dipodascales</taxon>
        <taxon>Dipodascaceae</taxon>
        <taxon>Magnusiomyces</taxon>
    </lineage>
</organism>
<dbReference type="InterPro" id="IPR029069">
    <property type="entry name" value="HotDog_dom_sf"/>
</dbReference>
<dbReference type="Proteomes" id="UP000398389">
    <property type="component" value="Unassembled WGS sequence"/>
</dbReference>
<dbReference type="RefSeq" id="XP_031851596.1">
    <property type="nucleotide sequence ID" value="XM_031995705.1"/>
</dbReference>
<evidence type="ECO:0000259" key="2">
    <source>
        <dbReference type="Pfam" id="PF03061"/>
    </source>
</evidence>
<dbReference type="OrthoDB" id="506431at2759"/>
<dbReference type="GeneID" id="43579805"/>
<reference evidence="3 4" key="1">
    <citation type="submission" date="2019-09" db="EMBL/GenBank/DDBJ databases">
        <authorList>
            <person name="Brejova B."/>
        </authorList>
    </citation>
    <scope>NUCLEOTIDE SEQUENCE [LARGE SCALE GENOMIC DNA]</scope>
</reference>
<dbReference type="CDD" id="cd03443">
    <property type="entry name" value="PaaI_thioesterase"/>
    <property type="match status" value="1"/>
</dbReference>
<dbReference type="InterPro" id="IPR006683">
    <property type="entry name" value="Thioestr_dom"/>
</dbReference>
<feature type="region of interest" description="Disordered" evidence="1">
    <location>
        <begin position="1"/>
        <end position="23"/>
    </location>
</feature>
<dbReference type="InterPro" id="IPR052061">
    <property type="entry name" value="PTE-AB_protein"/>
</dbReference>
<feature type="region of interest" description="Disordered" evidence="1">
    <location>
        <begin position="250"/>
        <end position="279"/>
    </location>
</feature>
<dbReference type="EMBL" id="CABVLU010000001">
    <property type="protein sequence ID" value="VVT45971.1"/>
    <property type="molecule type" value="Genomic_DNA"/>
</dbReference>
<feature type="domain" description="Thioesterase" evidence="2">
    <location>
        <begin position="145"/>
        <end position="213"/>
    </location>
</feature>
<dbReference type="Pfam" id="PF03061">
    <property type="entry name" value="4HBT"/>
    <property type="match status" value="1"/>
</dbReference>
<gene>
    <name evidence="3" type="ORF">SAPINGB_P000982</name>
</gene>
<evidence type="ECO:0000313" key="4">
    <source>
        <dbReference type="Proteomes" id="UP000398389"/>
    </source>
</evidence>
<dbReference type="PANTHER" id="PTHR47260">
    <property type="entry name" value="UPF0644 PROTEIN PB2B4.06"/>
    <property type="match status" value="1"/>
</dbReference>
<feature type="region of interest" description="Disordered" evidence="1">
    <location>
        <begin position="96"/>
        <end position="118"/>
    </location>
</feature>
<protein>
    <recommendedName>
        <fullName evidence="2">Thioesterase domain-containing protein</fullName>
    </recommendedName>
</protein>
<dbReference type="SUPFAM" id="SSF54637">
    <property type="entry name" value="Thioesterase/thiol ester dehydrase-isomerase"/>
    <property type="match status" value="1"/>
</dbReference>
<name>A0A5E8B3Z4_9ASCO</name>
<feature type="compositionally biased region" description="Low complexity" evidence="1">
    <location>
        <begin position="1"/>
        <end position="12"/>
    </location>
</feature>
<evidence type="ECO:0000256" key="1">
    <source>
        <dbReference type="SAM" id="MobiDB-lite"/>
    </source>
</evidence>
<accession>A0A5E8B3Z4</accession>